<dbReference type="InterPro" id="IPR023165">
    <property type="entry name" value="rRNA_Ade_diMease-like_C"/>
</dbReference>
<dbReference type="PANTHER" id="PTHR11727">
    <property type="entry name" value="DIMETHYLADENOSINE TRANSFERASE"/>
    <property type="match status" value="1"/>
</dbReference>
<dbReference type="STRING" id="1938817.SAMN06296008_103213"/>
<dbReference type="Proteomes" id="UP000192708">
    <property type="component" value="Unassembled WGS sequence"/>
</dbReference>
<dbReference type="GO" id="GO:0005829">
    <property type="term" value="C:cytosol"/>
    <property type="evidence" value="ECO:0007669"/>
    <property type="project" value="TreeGrafter"/>
</dbReference>
<dbReference type="GO" id="GO:0003723">
    <property type="term" value="F:RNA binding"/>
    <property type="evidence" value="ECO:0007669"/>
    <property type="project" value="UniProtKB-UniRule"/>
</dbReference>
<evidence type="ECO:0000259" key="9">
    <source>
        <dbReference type="SMART" id="SM00650"/>
    </source>
</evidence>
<dbReference type="OrthoDB" id="9814755at2"/>
<sequence length="273" mass="31026">MVHQTRKRFGQHFLTDEGIIRSIVARIAPKSHDHIIEIGPGTGAMTYPLLDNLSRLEVVEIDRDLIAFWEAKKISKLTIHAIDALQFNFYEWAKNAKSNALAQGNQGGIKVVGNLPYNISSPLLFHLISALEFVDEQVFMLQKEVVERMVAAPGDSEYSRLSVMLQTVYHLENCFEVPPESFEPPPRVDSAIVAMWPKKNVKIDVETFHVLEKLVALAFSQRRKMLANNLGNLKHLLELDADTLKSRAQNIPVETYLEWATKLAKLPKEERFP</sequence>
<organism evidence="10 11">
    <name type="scientific">Polynucleobacter kasalickyi</name>
    <dbReference type="NCBI Taxonomy" id="1938817"/>
    <lineage>
        <taxon>Bacteria</taxon>
        <taxon>Pseudomonadati</taxon>
        <taxon>Pseudomonadota</taxon>
        <taxon>Betaproteobacteria</taxon>
        <taxon>Burkholderiales</taxon>
        <taxon>Burkholderiaceae</taxon>
        <taxon>Polynucleobacter</taxon>
    </lineage>
</organism>
<evidence type="ECO:0000313" key="11">
    <source>
        <dbReference type="Proteomes" id="UP000192708"/>
    </source>
</evidence>
<evidence type="ECO:0000256" key="1">
    <source>
        <dbReference type="ARBA" id="ARBA00022490"/>
    </source>
</evidence>
<dbReference type="InterPro" id="IPR020596">
    <property type="entry name" value="rRNA_Ade_Mease_Trfase_CS"/>
</dbReference>
<dbReference type="PROSITE" id="PS51689">
    <property type="entry name" value="SAM_RNA_A_N6_MT"/>
    <property type="match status" value="1"/>
</dbReference>
<keyword evidence="4 7" id="KW-0808">Transferase</keyword>
<feature type="domain" description="Ribosomal RNA adenine methylase transferase N-terminal" evidence="9">
    <location>
        <begin position="19"/>
        <end position="199"/>
    </location>
</feature>
<feature type="binding site" evidence="7 8">
    <location>
        <position position="83"/>
    </location>
    <ligand>
        <name>S-adenosyl-L-methionine</name>
        <dbReference type="ChEBI" id="CHEBI:59789"/>
    </ligand>
</feature>
<dbReference type="Gene3D" id="3.40.50.150">
    <property type="entry name" value="Vaccinia Virus protein VP39"/>
    <property type="match status" value="1"/>
</dbReference>
<gene>
    <name evidence="7" type="primary">rsmA</name>
    <name evidence="7" type="synonym">ksgA</name>
    <name evidence="10" type="ORF">SAMN06296008_103213</name>
</gene>
<dbReference type="EMBL" id="FWXJ01000003">
    <property type="protein sequence ID" value="SMC37723.1"/>
    <property type="molecule type" value="Genomic_DNA"/>
</dbReference>
<feature type="binding site" evidence="7 8">
    <location>
        <position position="60"/>
    </location>
    <ligand>
        <name>S-adenosyl-L-methionine</name>
        <dbReference type="ChEBI" id="CHEBI:59789"/>
    </ligand>
</feature>
<dbReference type="SMART" id="SM00650">
    <property type="entry name" value="rADc"/>
    <property type="match status" value="1"/>
</dbReference>
<evidence type="ECO:0000256" key="7">
    <source>
        <dbReference type="HAMAP-Rule" id="MF_00607"/>
    </source>
</evidence>
<dbReference type="InterPro" id="IPR011530">
    <property type="entry name" value="rRNA_adenine_dimethylase"/>
</dbReference>
<feature type="binding site" evidence="7 8">
    <location>
        <position position="114"/>
    </location>
    <ligand>
        <name>S-adenosyl-L-methionine</name>
        <dbReference type="ChEBI" id="CHEBI:59789"/>
    </ligand>
</feature>
<accession>A0A1W1YNK8</accession>
<dbReference type="AlphaFoldDB" id="A0A1W1YNK8"/>
<protein>
    <recommendedName>
        <fullName evidence="7">Ribosomal RNA small subunit methyltransferase A</fullName>
        <ecNumber evidence="7">2.1.1.182</ecNumber>
    </recommendedName>
    <alternativeName>
        <fullName evidence="7">16S rRNA (adenine(1518)-N(6)/adenine(1519)-N(6))-dimethyltransferase</fullName>
    </alternativeName>
    <alternativeName>
        <fullName evidence="7">16S rRNA dimethyladenosine transferase</fullName>
    </alternativeName>
    <alternativeName>
        <fullName evidence="7">16S rRNA dimethylase</fullName>
    </alternativeName>
    <alternativeName>
        <fullName evidence="7">S-adenosylmethionine-6-N', N'-adenosyl(rRNA) dimethyltransferase</fullName>
    </alternativeName>
</protein>
<keyword evidence="6 7" id="KW-0694">RNA-binding</keyword>
<feature type="binding site" evidence="7 8">
    <location>
        <position position="14"/>
    </location>
    <ligand>
        <name>S-adenosyl-L-methionine</name>
        <dbReference type="ChEBI" id="CHEBI:59789"/>
    </ligand>
</feature>
<name>A0A1W1YNK8_9BURK</name>
<proteinExistence type="inferred from homology"/>
<feature type="binding site" evidence="7 8">
    <location>
        <position position="12"/>
    </location>
    <ligand>
        <name>S-adenosyl-L-methionine</name>
        <dbReference type="ChEBI" id="CHEBI:59789"/>
    </ligand>
</feature>
<keyword evidence="5 7" id="KW-0949">S-adenosyl-L-methionine</keyword>
<keyword evidence="1 7" id="KW-0963">Cytoplasm</keyword>
<evidence type="ECO:0000256" key="5">
    <source>
        <dbReference type="ARBA" id="ARBA00022691"/>
    </source>
</evidence>
<reference evidence="10 11" key="1">
    <citation type="submission" date="2017-04" db="EMBL/GenBank/DDBJ databases">
        <authorList>
            <person name="Afonso C.L."/>
            <person name="Miller P.J."/>
            <person name="Scott M.A."/>
            <person name="Spackman E."/>
            <person name="Goraichik I."/>
            <person name="Dimitrov K.M."/>
            <person name="Suarez D.L."/>
            <person name="Swayne D.E."/>
        </authorList>
    </citation>
    <scope>NUCLEOTIDE SEQUENCE [LARGE SCALE GENOMIC DNA]</scope>
    <source>
        <strain evidence="10 11">VK13</strain>
    </source>
</reference>
<feature type="binding site" evidence="7 8">
    <location>
        <position position="39"/>
    </location>
    <ligand>
        <name>S-adenosyl-L-methionine</name>
        <dbReference type="ChEBI" id="CHEBI:59789"/>
    </ligand>
</feature>
<dbReference type="PANTHER" id="PTHR11727:SF7">
    <property type="entry name" value="DIMETHYLADENOSINE TRANSFERASE-RELATED"/>
    <property type="match status" value="1"/>
</dbReference>
<evidence type="ECO:0000256" key="2">
    <source>
        <dbReference type="ARBA" id="ARBA00022552"/>
    </source>
</evidence>
<dbReference type="NCBIfam" id="TIGR00755">
    <property type="entry name" value="ksgA"/>
    <property type="match status" value="1"/>
</dbReference>
<dbReference type="PROSITE" id="PS01131">
    <property type="entry name" value="RRNA_A_DIMETH"/>
    <property type="match status" value="1"/>
</dbReference>
<dbReference type="EC" id="2.1.1.182" evidence="7"/>
<evidence type="ECO:0000256" key="3">
    <source>
        <dbReference type="ARBA" id="ARBA00022603"/>
    </source>
</evidence>
<comment type="similarity">
    <text evidence="7">Belongs to the class I-like SAM-binding methyltransferase superfamily. rRNA adenine N(6)-methyltransferase family. RsmA subfamily.</text>
</comment>
<comment type="catalytic activity">
    <reaction evidence="7">
        <text>adenosine(1518)/adenosine(1519) in 16S rRNA + 4 S-adenosyl-L-methionine = N(6)-dimethyladenosine(1518)/N(6)-dimethyladenosine(1519) in 16S rRNA + 4 S-adenosyl-L-homocysteine + 4 H(+)</text>
        <dbReference type="Rhea" id="RHEA:19609"/>
        <dbReference type="Rhea" id="RHEA-COMP:10232"/>
        <dbReference type="Rhea" id="RHEA-COMP:10233"/>
        <dbReference type="ChEBI" id="CHEBI:15378"/>
        <dbReference type="ChEBI" id="CHEBI:57856"/>
        <dbReference type="ChEBI" id="CHEBI:59789"/>
        <dbReference type="ChEBI" id="CHEBI:74411"/>
        <dbReference type="ChEBI" id="CHEBI:74493"/>
        <dbReference type="EC" id="2.1.1.182"/>
    </reaction>
</comment>
<evidence type="ECO:0000256" key="6">
    <source>
        <dbReference type="ARBA" id="ARBA00022884"/>
    </source>
</evidence>
<dbReference type="InterPro" id="IPR001737">
    <property type="entry name" value="KsgA/Erm"/>
</dbReference>
<keyword evidence="3 7" id="KW-0489">Methyltransferase</keyword>
<evidence type="ECO:0000256" key="8">
    <source>
        <dbReference type="PROSITE-ProRule" id="PRU01026"/>
    </source>
</evidence>
<dbReference type="GO" id="GO:0052908">
    <property type="term" value="F:16S rRNA (adenine(1518)-N(6)/adenine(1519)-N(6))-dimethyltransferase activity"/>
    <property type="evidence" value="ECO:0007669"/>
    <property type="project" value="UniProtKB-EC"/>
</dbReference>
<comment type="function">
    <text evidence="7">Specifically dimethylates two adjacent adenosines (A1518 and A1519) in the loop of a conserved hairpin near the 3'-end of 16S rRNA in the 30S particle. May play a critical role in biogenesis of 30S subunits.</text>
</comment>
<keyword evidence="2 7" id="KW-0698">rRNA processing</keyword>
<dbReference type="HAMAP" id="MF_00607">
    <property type="entry name" value="16SrRNA_methyltr_A"/>
    <property type="match status" value="1"/>
</dbReference>
<dbReference type="InterPro" id="IPR029063">
    <property type="entry name" value="SAM-dependent_MTases_sf"/>
</dbReference>
<evidence type="ECO:0000313" key="10">
    <source>
        <dbReference type="EMBL" id="SMC37723.1"/>
    </source>
</evidence>
<dbReference type="Pfam" id="PF00398">
    <property type="entry name" value="RrnaAD"/>
    <property type="match status" value="1"/>
</dbReference>
<keyword evidence="11" id="KW-1185">Reference proteome</keyword>
<evidence type="ECO:0000256" key="4">
    <source>
        <dbReference type="ARBA" id="ARBA00022679"/>
    </source>
</evidence>
<comment type="subcellular location">
    <subcellularLocation>
        <location evidence="7">Cytoplasm</location>
    </subcellularLocation>
</comment>
<dbReference type="Gene3D" id="1.10.8.100">
    <property type="entry name" value="Ribosomal RNA adenine dimethylase-like, domain 2"/>
    <property type="match status" value="1"/>
</dbReference>
<dbReference type="SUPFAM" id="SSF53335">
    <property type="entry name" value="S-adenosyl-L-methionine-dependent methyltransferases"/>
    <property type="match status" value="1"/>
</dbReference>
<dbReference type="InterPro" id="IPR020598">
    <property type="entry name" value="rRNA_Ade_methylase_Trfase_N"/>
</dbReference>